<name>A0A1B6QFU8_SORBI</name>
<organism evidence="2 3">
    <name type="scientific">Sorghum bicolor</name>
    <name type="common">Sorghum</name>
    <name type="synonym">Sorghum vulgare</name>
    <dbReference type="NCBI Taxonomy" id="4558"/>
    <lineage>
        <taxon>Eukaryota</taxon>
        <taxon>Viridiplantae</taxon>
        <taxon>Streptophyta</taxon>
        <taxon>Embryophyta</taxon>
        <taxon>Tracheophyta</taxon>
        <taxon>Spermatophyta</taxon>
        <taxon>Magnoliopsida</taxon>
        <taxon>Liliopsida</taxon>
        <taxon>Poales</taxon>
        <taxon>Poaceae</taxon>
        <taxon>PACMAD clade</taxon>
        <taxon>Panicoideae</taxon>
        <taxon>Andropogonodae</taxon>
        <taxon>Andropogoneae</taxon>
        <taxon>Sorghinae</taxon>
        <taxon>Sorghum</taxon>
    </lineage>
</organism>
<dbReference type="AlphaFoldDB" id="A0A1B6QFU8"/>
<evidence type="ECO:0000313" key="3">
    <source>
        <dbReference type="Proteomes" id="UP000000768"/>
    </source>
</evidence>
<feature type="region of interest" description="Disordered" evidence="1">
    <location>
        <begin position="32"/>
        <end position="51"/>
    </location>
</feature>
<evidence type="ECO:0000313" key="2">
    <source>
        <dbReference type="EMBL" id="KXG36789.1"/>
    </source>
</evidence>
<dbReference type="EMBL" id="CM000761">
    <property type="protein sequence ID" value="KXG36789.1"/>
    <property type="molecule type" value="Genomic_DNA"/>
</dbReference>
<dbReference type="InParanoid" id="A0A1B6QFU8"/>
<protein>
    <submittedName>
        <fullName evidence="2">Uncharacterized protein</fullName>
    </submittedName>
</protein>
<dbReference type="Proteomes" id="UP000000768">
    <property type="component" value="Chromosome 2"/>
</dbReference>
<reference evidence="2 3" key="1">
    <citation type="journal article" date="2009" name="Nature">
        <title>The Sorghum bicolor genome and the diversification of grasses.</title>
        <authorList>
            <person name="Paterson A.H."/>
            <person name="Bowers J.E."/>
            <person name="Bruggmann R."/>
            <person name="Dubchak I."/>
            <person name="Grimwood J."/>
            <person name="Gundlach H."/>
            <person name="Haberer G."/>
            <person name="Hellsten U."/>
            <person name="Mitros T."/>
            <person name="Poliakov A."/>
            <person name="Schmutz J."/>
            <person name="Spannagl M."/>
            <person name="Tang H."/>
            <person name="Wang X."/>
            <person name="Wicker T."/>
            <person name="Bharti A.K."/>
            <person name="Chapman J."/>
            <person name="Feltus F.A."/>
            <person name="Gowik U."/>
            <person name="Grigoriev I.V."/>
            <person name="Lyons E."/>
            <person name="Maher C.A."/>
            <person name="Martis M."/>
            <person name="Narechania A."/>
            <person name="Otillar R.P."/>
            <person name="Penning B.W."/>
            <person name="Salamov A.A."/>
            <person name="Wang Y."/>
            <person name="Zhang L."/>
            <person name="Carpita N.C."/>
            <person name="Freeling M."/>
            <person name="Gingle A.R."/>
            <person name="Hash C.T."/>
            <person name="Keller B."/>
            <person name="Klein P."/>
            <person name="Kresovich S."/>
            <person name="McCann M.C."/>
            <person name="Ming R."/>
            <person name="Peterson D.G."/>
            <person name="Mehboob-ur-Rahman"/>
            <person name="Ware D."/>
            <person name="Westhoff P."/>
            <person name="Mayer K.F."/>
            <person name="Messing J."/>
            <person name="Rokhsar D.S."/>
        </authorList>
    </citation>
    <scope>NUCLEOTIDE SEQUENCE [LARGE SCALE GENOMIC DNA]</scope>
    <source>
        <strain evidence="3">cv. BTx623</strain>
    </source>
</reference>
<keyword evidence="3" id="KW-1185">Reference proteome</keyword>
<accession>A0A1B6QFU8</accession>
<sequence>MARHRAHATVLAAPNPCAALKKEASLRTAPRLTLAPSPLSSPVHHGSKRHGRIERLSPSFFRSAGTSPSASTSPASLSPSPASRCRAALLQAAAGPARVASRPRTASRRAVAGHGTTYPSILAYAQHHLPREVCPFPCSAFQCTARWSLPHGHLWPTAPNSNQIPLSALHPSLESSSARTPCIAVLTAHHPR</sequence>
<feature type="region of interest" description="Disordered" evidence="1">
    <location>
        <begin position="60"/>
        <end position="80"/>
    </location>
</feature>
<evidence type="ECO:0000256" key="1">
    <source>
        <dbReference type="SAM" id="MobiDB-lite"/>
    </source>
</evidence>
<gene>
    <name evidence="2" type="ORF">SORBI_3002G391000</name>
</gene>
<proteinExistence type="predicted"/>
<reference evidence="3" key="2">
    <citation type="journal article" date="2018" name="Plant J.">
        <title>The Sorghum bicolor reference genome: improved assembly, gene annotations, a transcriptome atlas, and signatures of genome organization.</title>
        <authorList>
            <person name="McCormick R.F."/>
            <person name="Truong S.K."/>
            <person name="Sreedasyam A."/>
            <person name="Jenkins J."/>
            <person name="Shu S."/>
            <person name="Sims D."/>
            <person name="Kennedy M."/>
            <person name="Amirebrahimi M."/>
            <person name="Weers B.D."/>
            <person name="McKinley B."/>
            <person name="Mattison A."/>
            <person name="Morishige D.T."/>
            <person name="Grimwood J."/>
            <person name="Schmutz J."/>
            <person name="Mullet J.E."/>
        </authorList>
    </citation>
    <scope>NUCLEOTIDE SEQUENCE [LARGE SCALE GENOMIC DNA]</scope>
    <source>
        <strain evidence="3">cv. BTx623</strain>
    </source>
</reference>
<feature type="compositionally biased region" description="Low complexity" evidence="1">
    <location>
        <begin position="63"/>
        <end position="80"/>
    </location>
</feature>
<dbReference type="Gramene" id="KXG36789">
    <property type="protein sequence ID" value="KXG36789"/>
    <property type="gene ID" value="SORBI_3002G391000"/>
</dbReference>